<gene>
    <name evidence="2" type="ORF">EVAR_87987_1</name>
</gene>
<feature type="region of interest" description="Disordered" evidence="1">
    <location>
        <begin position="34"/>
        <end position="55"/>
    </location>
</feature>
<dbReference type="Proteomes" id="UP000299102">
    <property type="component" value="Unassembled WGS sequence"/>
</dbReference>
<name>A0A4C1VB83_EUMVA</name>
<comment type="caution">
    <text evidence="2">The sequence shown here is derived from an EMBL/GenBank/DDBJ whole genome shotgun (WGS) entry which is preliminary data.</text>
</comment>
<protein>
    <submittedName>
        <fullName evidence="2">Uncharacterized protein</fullName>
    </submittedName>
</protein>
<dbReference type="AlphaFoldDB" id="A0A4C1VB83"/>
<keyword evidence="3" id="KW-1185">Reference proteome</keyword>
<dbReference type="EMBL" id="BGZK01000318">
    <property type="protein sequence ID" value="GBP36408.1"/>
    <property type="molecule type" value="Genomic_DNA"/>
</dbReference>
<accession>A0A4C1VB83</accession>
<evidence type="ECO:0000313" key="2">
    <source>
        <dbReference type="EMBL" id="GBP36408.1"/>
    </source>
</evidence>
<evidence type="ECO:0000313" key="3">
    <source>
        <dbReference type="Proteomes" id="UP000299102"/>
    </source>
</evidence>
<sequence>MKVAVDVGGRSTEECAGGAAARHPLYQRRTLVAAPPGGGARAARRRRAPRGALSRRPSFASLSTHYGYLESDIPLTAASFRVAEVLRRVAAAYRADGRRYIWGSYFLEVLKQGTRMPPYVNLPRSSKSRNPLLGSPTIHTH</sequence>
<proteinExistence type="predicted"/>
<evidence type="ECO:0000256" key="1">
    <source>
        <dbReference type="SAM" id="MobiDB-lite"/>
    </source>
</evidence>
<feature type="region of interest" description="Disordered" evidence="1">
    <location>
        <begin position="120"/>
        <end position="141"/>
    </location>
</feature>
<reference evidence="2 3" key="1">
    <citation type="journal article" date="2019" name="Commun. Biol.">
        <title>The bagworm genome reveals a unique fibroin gene that provides high tensile strength.</title>
        <authorList>
            <person name="Kono N."/>
            <person name="Nakamura H."/>
            <person name="Ohtoshi R."/>
            <person name="Tomita M."/>
            <person name="Numata K."/>
            <person name="Arakawa K."/>
        </authorList>
    </citation>
    <scope>NUCLEOTIDE SEQUENCE [LARGE SCALE GENOMIC DNA]</scope>
</reference>
<organism evidence="2 3">
    <name type="scientific">Eumeta variegata</name>
    <name type="common">Bagworm moth</name>
    <name type="synonym">Eumeta japonica</name>
    <dbReference type="NCBI Taxonomy" id="151549"/>
    <lineage>
        <taxon>Eukaryota</taxon>
        <taxon>Metazoa</taxon>
        <taxon>Ecdysozoa</taxon>
        <taxon>Arthropoda</taxon>
        <taxon>Hexapoda</taxon>
        <taxon>Insecta</taxon>
        <taxon>Pterygota</taxon>
        <taxon>Neoptera</taxon>
        <taxon>Endopterygota</taxon>
        <taxon>Lepidoptera</taxon>
        <taxon>Glossata</taxon>
        <taxon>Ditrysia</taxon>
        <taxon>Tineoidea</taxon>
        <taxon>Psychidae</taxon>
        <taxon>Oiketicinae</taxon>
        <taxon>Eumeta</taxon>
    </lineage>
</organism>